<gene>
    <name evidence="9" type="ORF">ACFQFQ_29895</name>
</gene>
<comment type="caution">
    <text evidence="9">The sequence shown here is derived from an EMBL/GenBank/DDBJ whole genome shotgun (WGS) entry which is preliminary data.</text>
</comment>
<dbReference type="InterPro" id="IPR001173">
    <property type="entry name" value="Glyco_trans_2-like"/>
</dbReference>
<feature type="domain" description="Glycosyltransferase 2-like" evidence="8">
    <location>
        <begin position="121"/>
        <end position="292"/>
    </location>
</feature>
<dbReference type="PANTHER" id="PTHR43867:SF2">
    <property type="entry name" value="CELLULOSE SYNTHASE CATALYTIC SUBUNIT A [UDP-FORMING]"/>
    <property type="match status" value="1"/>
</dbReference>
<keyword evidence="10" id="KW-1185">Reference proteome</keyword>
<keyword evidence="4 7" id="KW-0812">Transmembrane</keyword>
<keyword evidence="2 9" id="KW-0328">Glycosyltransferase</keyword>
<keyword evidence="5 7" id="KW-1133">Transmembrane helix</keyword>
<evidence type="ECO:0000256" key="4">
    <source>
        <dbReference type="ARBA" id="ARBA00022692"/>
    </source>
</evidence>
<accession>A0ABW2BBJ0</accession>
<feature type="transmembrane region" description="Helical" evidence="7">
    <location>
        <begin position="75"/>
        <end position="95"/>
    </location>
</feature>
<dbReference type="EMBL" id="JBHSWG010000006">
    <property type="protein sequence ID" value="MFC6762849.1"/>
    <property type="molecule type" value="Genomic_DNA"/>
</dbReference>
<dbReference type="Proteomes" id="UP001596353">
    <property type="component" value="Unassembled WGS sequence"/>
</dbReference>
<name>A0ABW2BBJ0_9RHOB</name>
<protein>
    <submittedName>
        <fullName evidence="9">Glycosyltransferase</fullName>
        <ecNumber evidence="9">2.4.-.-</ecNumber>
    </submittedName>
</protein>
<evidence type="ECO:0000256" key="5">
    <source>
        <dbReference type="ARBA" id="ARBA00022989"/>
    </source>
</evidence>
<keyword evidence="6 7" id="KW-0472">Membrane</keyword>
<dbReference type="Pfam" id="PF00535">
    <property type="entry name" value="Glycos_transf_2"/>
    <property type="match status" value="1"/>
</dbReference>
<evidence type="ECO:0000259" key="8">
    <source>
        <dbReference type="Pfam" id="PF00535"/>
    </source>
</evidence>
<feature type="transmembrane region" description="Helical" evidence="7">
    <location>
        <begin position="37"/>
        <end position="55"/>
    </location>
</feature>
<evidence type="ECO:0000256" key="3">
    <source>
        <dbReference type="ARBA" id="ARBA00022679"/>
    </source>
</evidence>
<evidence type="ECO:0000256" key="6">
    <source>
        <dbReference type="ARBA" id="ARBA00023136"/>
    </source>
</evidence>
<proteinExistence type="predicted"/>
<evidence type="ECO:0000313" key="10">
    <source>
        <dbReference type="Proteomes" id="UP001596353"/>
    </source>
</evidence>
<reference evidence="10" key="1">
    <citation type="journal article" date="2019" name="Int. J. Syst. Evol. Microbiol.">
        <title>The Global Catalogue of Microorganisms (GCM) 10K type strain sequencing project: providing services to taxonomists for standard genome sequencing and annotation.</title>
        <authorList>
            <consortium name="The Broad Institute Genomics Platform"/>
            <consortium name="The Broad Institute Genome Sequencing Center for Infectious Disease"/>
            <person name="Wu L."/>
            <person name="Ma J."/>
        </authorList>
    </citation>
    <scope>NUCLEOTIDE SEQUENCE [LARGE SCALE GENOMIC DNA]</scope>
    <source>
        <strain evidence="10">CCUG 66188</strain>
    </source>
</reference>
<evidence type="ECO:0000313" key="9">
    <source>
        <dbReference type="EMBL" id="MFC6762849.1"/>
    </source>
</evidence>
<comment type="subcellular location">
    <subcellularLocation>
        <location evidence="1">Membrane</location>
        <topology evidence="1">Multi-pass membrane protein</topology>
    </subcellularLocation>
</comment>
<dbReference type="InterPro" id="IPR050321">
    <property type="entry name" value="Glycosyltr_2/OpgH_subfam"/>
</dbReference>
<dbReference type="Gene3D" id="3.90.550.10">
    <property type="entry name" value="Spore Coat Polysaccharide Biosynthesis Protein SpsA, Chain A"/>
    <property type="match status" value="1"/>
</dbReference>
<dbReference type="InterPro" id="IPR029044">
    <property type="entry name" value="Nucleotide-diphossugar_trans"/>
</dbReference>
<dbReference type="SUPFAM" id="SSF53448">
    <property type="entry name" value="Nucleotide-diphospho-sugar transferases"/>
    <property type="match status" value="1"/>
</dbReference>
<sequence>MLPFPHLGELGSTTMHLLLVIGLASLMPLIIDPQKGLHRSLLLGVAALLAVRYIWWRATNTLAAPEFSFDMIGSWLLFGLEVLSIVGSLSAFLILSRFKQRSKEADLHMGWWGKDEPRVAILIATYNENKEILERTIIGAKFLRHRNKEIIVCDDSRRDWLRDFCAELNVRYLRRPTNEGQKAGNINHALDRLAEDPVTPDFVAVLDADFVPHRGFLSRSLALFHDPKVGLVQTPQHFFNQDPIQHNFNLGRSYPDEQRFFFDHMQPSRDGWGIAICCGTSSVCRWTALREIGGLAPHQSPKISC</sequence>
<evidence type="ECO:0000256" key="7">
    <source>
        <dbReference type="SAM" id="Phobius"/>
    </source>
</evidence>
<feature type="transmembrane region" description="Helical" evidence="7">
    <location>
        <begin position="12"/>
        <end position="30"/>
    </location>
</feature>
<evidence type="ECO:0000256" key="2">
    <source>
        <dbReference type="ARBA" id="ARBA00022676"/>
    </source>
</evidence>
<dbReference type="EC" id="2.4.-.-" evidence="9"/>
<organism evidence="9 10">
    <name type="scientific">Sulfitobacter porphyrae</name>
    <dbReference type="NCBI Taxonomy" id="1246864"/>
    <lineage>
        <taxon>Bacteria</taxon>
        <taxon>Pseudomonadati</taxon>
        <taxon>Pseudomonadota</taxon>
        <taxon>Alphaproteobacteria</taxon>
        <taxon>Rhodobacterales</taxon>
        <taxon>Roseobacteraceae</taxon>
        <taxon>Sulfitobacter</taxon>
    </lineage>
</organism>
<evidence type="ECO:0000256" key="1">
    <source>
        <dbReference type="ARBA" id="ARBA00004141"/>
    </source>
</evidence>
<dbReference type="GO" id="GO:0016757">
    <property type="term" value="F:glycosyltransferase activity"/>
    <property type="evidence" value="ECO:0007669"/>
    <property type="project" value="UniProtKB-KW"/>
</dbReference>
<dbReference type="PANTHER" id="PTHR43867">
    <property type="entry name" value="CELLULOSE SYNTHASE CATALYTIC SUBUNIT A [UDP-FORMING]"/>
    <property type="match status" value="1"/>
</dbReference>
<keyword evidence="3 9" id="KW-0808">Transferase</keyword>